<protein>
    <submittedName>
        <fullName evidence="1">Uncharacterized protein</fullName>
    </submittedName>
</protein>
<dbReference type="Proteomes" id="UP000256514">
    <property type="component" value="Unassembled WGS sequence"/>
</dbReference>
<evidence type="ECO:0000313" key="1">
    <source>
        <dbReference type="EMBL" id="RDU67819.1"/>
    </source>
</evidence>
<sequence length="127" mass="14488">MLIFGYPNLEAPKFRYIQNLEEIAKSKNEEIVWFYAKQDRDFALLGHCVRCGIACAVRVDDVLDFVLCASLKPMYCIVDDDPKPYQEIAEIYVLDSKVLGVITHKEQIVSMAHKGIDGVIFASWLET</sequence>
<dbReference type="EMBL" id="NXLT01000002">
    <property type="protein sequence ID" value="RDU67819.1"/>
    <property type="molecule type" value="Genomic_DNA"/>
</dbReference>
<reference evidence="1 2" key="1">
    <citation type="submission" date="2018-04" db="EMBL/GenBank/DDBJ databases">
        <title>Novel Campyloabacter and Helicobacter Species and Strains.</title>
        <authorList>
            <person name="Mannion A.J."/>
            <person name="Shen Z."/>
            <person name="Fox J.G."/>
        </authorList>
    </citation>
    <scope>NUCLEOTIDE SEQUENCE [LARGE SCALE GENOMIC DNA]</scope>
    <source>
        <strain evidence="1 2">MIT 12-6600</strain>
    </source>
</reference>
<organism evidence="1 2">
    <name type="scientific">Helicobacter equorum</name>
    <dbReference type="NCBI Taxonomy" id="361872"/>
    <lineage>
        <taxon>Bacteria</taxon>
        <taxon>Pseudomonadati</taxon>
        <taxon>Campylobacterota</taxon>
        <taxon>Epsilonproteobacteria</taxon>
        <taxon>Campylobacterales</taxon>
        <taxon>Helicobacteraceae</taxon>
        <taxon>Helicobacter</taxon>
    </lineage>
</organism>
<dbReference type="AlphaFoldDB" id="A0A3D8IRD5"/>
<keyword evidence="2" id="KW-1185">Reference proteome</keyword>
<proteinExistence type="predicted"/>
<gene>
    <name evidence="1" type="ORF">CQA54_02500</name>
</gene>
<accession>A0A3D8IRD5</accession>
<dbReference type="OrthoDB" id="5339711at2"/>
<dbReference type="RefSeq" id="WP_115570637.1">
    <property type="nucleotide sequence ID" value="NZ_NXLT01000002.1"/>
</dbReference>
<comment type="caution">
    <text evidence="1">The sequence shown here is derived from an EMBL/GenBank/DDBJ whole genome shotgun (WGS) entry which is preliminary data.</text>
</comment>
<evidence type="ECO:0000313" key="2">
    <source>
        <dbReference type="Proteomes" id="UP000256514"/>
    </source>
</evidence>
<name>A0A3D8IRD5_9HELI</name>